<organism evidence="2 3">
    <name type="scientific">Gilvimarinus algae</name>
    <dbReference type="NCBI Taxonomy" id="3058037"/>
    <lineage>
        <taxon>Bacteria</taxon>
        <taxon>Pseudomonadati</taxon>
        <taxon>Pseudomonadota</taxon>
        <taxon>Gammaproteobacteria</taxon>
        <taxon>Cellvibrionales</taxon>
        <taxon>Cellvibrionaceae</taxon>
        <taxon>Gilvimarinus</taxon>
    </lineage>
</organism>
<keyword evidence="3" id="KW-1185">Reference proteome</keyword>
<sequence length="239" mass="27415">MCARLTTTLWLLASLLLPTHAQSEAFTPRGMLDFNLYPYQSDVDTDSVFTLNTASTLPGRLSYFGFINLAGQNDGTDTTGYYAEQSLYWKTGASYGLDLTAQAAFASGEDNDKLRLGVRWRAHDTGFSRALFEYLHLNYTLNLHFVQFDHSSAYVWQLEHAFYLRMPYLSERLYLGGFMDHTFNEDLPTGFPSNPVVAEAQLGYRLWDRLYLVGEYRINQYRRSDVNNFAAGLEYKITF</sequence>
<evidence type="ECO:0000313" key="3">
    <source>
        <dbReference type="Proteomes" id="UP001168380"/>
    </source>
</evidence>
<evidence type="ECO:0000313" key="2">
    <source>
        <dbReference type="EMBL" id="MDO3383639.1"/>
    </source>
</evidence>
<protein>
    <recommendedName>
        <fullName evidence="4">Outer membrane protein beta-barrel domain-containing protein</fullName>
    </recommendedName>
</protein>
<reference evidence="2" key="1">
    <citation type="submission" date="2023-07" db="EMBL/GenBank/DDBJ databases">
        <title>Gilvimarinus algae sp. nov., isolated from the surface of Kelp.</title>
        <authorList>
            <person name="Sun Y.Y."/>
            <person name="Gong Y."/>
            <person name="Du Z.J."/>
        </authorList>
    </citation>
    <scope>NUCLEOTIDE SEQUENCE</scope>
    <source>
        <strain evidence="2">SDUM040014</strain>
    </source>
</reference>
<dbReference type="EMBL" id="JAULRT010000062">
    <property type="protein sequence ID" value="MDO3383639.1"/>
    <property type="molecule type" value="Genomic_DNA"/>
</dbReference>
<dbReference type="Proteomes" id="UP001168380">
    <property type="component" value="Unassembled WGS sequence"/>
</dbReference>
<feature type="chain" id="PRO_5047374352" description="Outer membrane protein beta-barrel domain-containing protein" evidence="1">
    <location>
        <begin position="22"/>
        <end position="239"/>
    </location>
</feature>
<proteinExistence type="predicted"/>
<comment type="caution">
    <text evidence="2">The sequence shown here is derived from an EMBL/GenBank/DDBJ whole genome shotgun (WGS) entry which is preliminary data.</text>
</comment>
<evidence type="ECO:0008006" key="4">
    <source>
        <dbReference type="Google" id="ProtNLM"/>
    </source>
</evidence>
<gene>
    <name evidence="2" type="ORF">QWI16_15765</name>
</gene>
<evidence type="ECO:0000256" key="1">
    <source>
        <dbReference type="SAM" id="SignalP"/>
    </source>
</evidence>
<accession>A0ABT8THR3</accession>
<keyword evidence="1" id="KW-0732">Signal</keyword>
<name>A0ABT8THR3_9GAMM</name>
<feature type="signal peptide" evidence="1">
    <location>
        <begin position="1"/>
        <end position="21"/>
    </location>
</feature>
<dbReference type="RefSeq" id="WP_302714558.1">
    <property type="nucleotide sequence ID" value="NZ_JAULRT010000062.1"/>
</dbReference>